<reference evidence="2" key="2">
    <citation type="submission" date="2023-11" db="EMBL/GenBank/DDBJ databases">
        <authorList>
            <person name="Beijen E."/>
            <person name="Ohm R.A."/>
        </authorList>
    </citation>
    <scope>NUCLEOTIDE SEQUENCE</scope>
    <source>
        <strain evidence="2">CBS 150709</strain>
    </source>
</reference>
<dbReference type="SUPFAM" id="SSF50969">
    <property type="entry name" value="YVTN repeat-like/Quinoprotein amine dehydrogenase"/>
    <property type="match status" value="1"/>
</dbReference>
<dbReference type="OMA" id="DPNWQTH"/>
<dbReference type="PANTHER" id="PTHR38787:SF3">
    <property type="entry name" value="REGULATORY P DOMAIN-CONTAINING PROTEIN"/>
    <property type="match status" value="1"/>
</dbReference>
<name>A0A179GEB7_PURLI</name>
<dbReference type="PANTHER" id="PTHR38787">
    <property type="entry name" value="REGULATORY P DOMAIN-CONTAINING PROTEIN"/>
    <property type="match status" value="1"/>
</dbReference>
<dbReference type="NCBIfam" id="TIGR04312">
    <property type="entry name" value="choice_anch_B"/>
    <property type="match status" value="1"/>
</dbReference>
<dbReference type="InterPro" id="IPR027589">
    <property type="entry name" value="Choice_anch_B"/>
</dbReference>
<evidence type="ECO:0000313" key="4">
    <source>
        <dbReference type="Proteomes" id="UP000078340"/>
    </source>
</evidence>
<organism evidence="3 4">
    <name type="scientific">Purpureocillium lilacinum</name>
    <name type="common">Paecilomyces lilacinus</name>
    <dbReference type="NCBI Taxonomy" id="33203"/>
    <lineage>
        <taxon>Eukaryota</taxon>
        <taxon>Fungi</taxon>
        <taxon>Dikarya</taxon>
        <taxon>Ascomycota</taxon>
        <taxon>Pezizomycotina</taxon>
        <taxon>Sordariomycetes</taxon>
        <taxon>Hypocreomycetidae</taxon>
        <taxon>Hypocreales</taxon>
        <taxon>Ophiocordycipitaceae</taxon>
        <taxon>Purpureocillium</taxon>
    </lineage>
</organism>
<dbReference type="EMBL" id="LSBI01000016">
    <property type="protein sequence ID" value="OAQ75800.1"/>
    <property type="molecule type" value="Genomic_DNA"/>
</dbReference>
<proteinExistence type="predicted"/>
<feature type="chain" id="PRO_5008102602" evidence="1">
    <location>
        <begin position="18"/>
        <end position="484"/>
    </location>
</feature>
<sequence>MRATILSALALAGAALAVQRRDSVLEANPNKQSKMPVVMGLKTSNFQQKQDAGLFDPGRYKIQEATKCQGGKAGEYSCKNVDLLGHLTHETMGSQTRAGNDIWGWTHTDGREFAIVGQTDGVAFIEVLKNGTLRYLGRLPTQTGNAIWRDIKVLNNHAYIVADAYGHGLQVFNLTKLLAVGSEPKTFSKLLDLAAWYVGFGSAHNVVVNAESQTVFVVGAGKDGLDGACKGLAGAASSNANSSSNGGLIMLDARDPAKPKLTGCAGQDGYVHDALAVTYQGADTRYHGREIVFGCNEDTLTIYDVTDRAAPLILSKTTYDGFNGTGAYTHQAWPVDGPSLTHLLLDDELDEEHRAHQPGGNGDAHTTTYVFDVRDLTAPRWTGRYKAPVKSVDHNQYVRDGLSYMANYGSGLRVVDVSGVVADPSGRSMREVAHFDCFPDDDAEGGKPEFNGAWTAYPFFASGTVLLNCIERGVFALKVNRGAE</sequence>
<dbReference type="InterPro" id="IPR011044">
    <property type="entry name" value="Quino_amine_DH_bsu"/>
</dbReference>
<dbReference type="AlphaFoldDB" id="A0A179GEB7"/>
<evidence type="ECO:0000313" key="2">
    <source>
        <dbReference type="EMBL" id="KAK4090430.1"/>
    </source>
</evidence>
<dbReference type="GO" id="GO:0005576">
    <property type="term" value="C:extracellular region"/>
    <property type="evidence" value="ECO:0007669"/>
    <property type="project" value="TreeGrafter"/>
</dbReference>
<feature type="signal peptide" evidence="1">
    <location>
        <begin position="1"/>
        <end position="17"/>
    </location>
</feature>
<comment type="caution">
    <text evidence="3">The sequence shown here is derived from an EMBL/GenBank/DDBJ whole genome shotgun (WGS) entry which is preliminary data.</text>
</comment>
<reference evidence="3 4" key="1">
    <citation type="submission" date="2016-02" db="EMBL/GenBank/DDBJ databases">
        <title>Biosynthesis of antibiotic leucinostatins and their inhibition on Phytophthora in bio-control Purpureocillium lilacinum.</title>
        <authorList>
            <person name="Wang G."/>
            <person name="Liu Z."/>
            <person name="Lin R."/>
            <person name="Li E."/>
            <person name="Mao Z."/>
            <person name="Ling J."/>
            <person name="Yin W."/>
            <person name="Xie B."/>
        </authorList>
    </citation>
    <scope>NUCLEOTIDE SEQUENCE [LARGE SCALE GENOMIC DNA]</scope>
    <source>
        <strain evidence="3">PLFJ-1</strain>
    </source>
</reference>
<dbReference type="Proteomes" id="UP000078340">
    <property type="component" value="Unassembled WGS sequence"/>
</dbReference>
<dbReference type="Proteomes" id="UP001287286">
    <property type="component" value="Unassembled WGS sequence"/>
</dbReference>
<evidence type="ECO:0000256" key="1">
    <source>
        <dbReference type="SAM" id="SignalP"/>
    </source>
</evidence>
<dbReference type="GeneID" id="28892906"/>
<evidence type="ECO:0000313" key="3">
    <source>
        <dbReference type="EMBL" id="OAQ75800.1"/>
    </source>
</evidence>
<protein>
    <submittedName>
        <fullName evidence="3">Regulatory P domain-containing protein</fullName>
    </submittedName>
</protein>
<accession>A0A179GEB7</accession>
<evidence type="ECO:0000313" key="5">
    <source>
        <dbReference type="Proteomes" id="UP001287286"/>
    </source>
</evidence>
<keyword evidence="1" id="KW-0732">Signal</keyword>
<dbReference type="EMBL" id="JAWRVI010000015">
    <property type="protein sequence ID" value="KAK4090430.1"/>
    <property type="molecule type" value="Genomic_DNA"/>
</dbReference>
<keyword evidence="5" id="KW-1185">Reference proteome</keyword>
<reference evidence="2 5" key="3">
    <citation type="journal article" date="2024" name="Microbiol. Resour. Announc.">
        <title>Genome annotations for the ascomycete fungi Trichoderma harzianum, Trichoderma aggressivum, and Purpureocillium lilacinum.</title>
        <authorList>
            <person name="Beijen E.P.W."/>
            <person name="Ohm R.A."/>
        </authorList>
    </citation>
    <scope>NUCLEOTIDE SEQUENCE [LARGE SCALE GENOMIC DNA]</scope>
    <source>
        <strain evidence="2 5">CBS 150709</strain>
    </source>
</reference>
<dbReference type="OrthoDB" id="2099887at2759"/>
<gene>
    <name evidence="2" type="ORF">Purlil1_5102</name>
    <name evidence="3" type="ORF">VFPFJ_10790</name>
</gene>
<dbReference type="KEGG" id="plj:28892906"/>